<evidence type="ECO:0000256" key="1">
    <source>
        <dbReference type="ARBA" id="ARBA00022553"/>
    </source>
</evidence>
<evidence type="ECO:0000256" key="2">
    <source>
        <dbReference type="PROSITE-ProRule" id="PRU00169"/>
    </source>
</evidence>
<dbReference type="AlphaFoldDB" id="A0A1M5JLB1"/>
<gene>
    <name evidence="4" type="ORF">SAMN05444169_2319</name>
</gene>
<feature type="domain" description="Response regulatory" evidence="3">
    <location>
        <begin position="6"/>
        <end position="121"/>
    </location>
</feature>
<dbReference type="GO" id="GO:0000160">
    <property type="term" value="P:phosphorelay signal transduction system"/>
    <property type="evidence" value="ECO:0007669"/>
    <property type="project" value="InterPro"/>
</dbReference>
<sequence>MSVPPLIAIVDDDASLCSALETLLRSLGYRSAAYESALHFLASSDVGRCQCVISDISMPGMSGLELKRELQAIGASDIPVILITARTEPTLLAQAKASGAHSLLTKPFGADQLIASLTDALAG</sequence>
<evidence type="ECO:0000313" key="4">
    <source>
        <dbReference type="EMBL" id="SHG41321.1"/>
    </source>
</evidence>
<dbReference type="SUPFAM" id="SSF52172">
    <property type="entry name" value="CheY-like"/>
    <property type="match status" value="1"/>
</dbReference>
<keyword evidence="1 2" id="KW-0597">Phosphoprotein</keyword>
<feature type="modified residue" description="4-aspartylphosphate" evidence="2">
    <location>
        <position position="55"/>
    </location>
</feature>
<dbReference type="EMBL" id="LT670818">
    <property type="protein sequence ID" value="SHG41321.1"/>
    <property type="molecule type" value="Genomic_DNA"/>
</dbReference>
<dbReference type="PROSITE" id="PS50110">
    <property type="entry name" value="RESPONSE_REGULATORY"/>
    <property type="match status" value="1"/>
</dbReference>
<dbReference type="Pfam" id="PF00072">
    <property type="entry name" value="Response_reg"/>
    <property type="match status" value="1"/>
</dbReference>
<dbReference type="OrthoDB" id="9782655at2"/>
<evidence type="ECO:0000259" key="3">
    <source>
        <dbReference type="PROSITE" id="PS50110"/>
    </source>
</evidence>
<reference evidence="4 5" key="1">
    <citation type="submission" date="2016-11" db="EMBL/GenBank/DDBJ databases">
        <authorList>
            <person name="Jaros S."/>
            <person name="Januszkiewicz K."/>
            <person name="Wedrychowicz H."/>
        </authorList>
    </citation>
    <scope>NUCLEOTIDE SEQUENCE [LARGE SCALE GENOMIC DNA]</scope>
    <source>
        <strain evidence="4 5">GAS242</strain>
    </source>
</reference>
<dbReference type="InterPro" id="IPR011006">
    <property type="entry name" value="CheY-like_superfamily"/>
</dbReference>
<evidence type="ECO:0000313" key="5">
    <source>
        <dbReference type="Proteomes" id="UP000190675"/>
    </source>
</evidence>
<accession>A0A1M5JLB1</accession>
<dbReference type="SMART" id="SM00448">
    <property type="entry name" value="REC"/>
    <property type="match status" value="1"/>
</dbReference>
<dbReference type="InterPro" id="IPR050595">
    <property type="entry name" value="Bact_response_regulator"/>
</dbReference>
<proteinExistence type="predicted"/>
<dbReference type="Gene3D" id="3.40.50.2300">
    <property type="match status" value="1"/>
</dbReference>
<name>A0A1M5JLB1_9BRAD</name>
<dbReference type="PANTHER" id="PTHR44591">
    <property type="entry name" value="STRESS RESPONSE REGULATOR PROTEIN 1"/>
    <property type="match status" value="1"/>
</dbReference>
<dbReference type="InterPro" id="IPR001789">
    <property type="entry name" value="Sig_transdc_resp-reg_receiver"/>
</dbReference>
<dbReference type="PANTHER" id="PTHR44591:SF25">
    <property type="entry name" value="CHEMOTAXIS TWO-COMPONENT RESPONSE REGULATOR"/>
    <property type="match status" value="1"/>
</dbReference>
<organism evidence="4 5">
    <name type="scientific">Bradyrhizobium erythrophlei</name>
    <dbReference type="NCBI Taxonomy" id="1437360"/>
    <lineage>
        <taxon>Bacteria</taxon>
        <taxon>Pseudomonadati</taxon>
        <taxon>Pseudomonadota</taxon>
        <taxon>Alphaproteobacteria</taxon>
        <taxon>Hyphomicrobiales</taxon>
        <taxon>Nitrobacteraceae</taxon>
        <taxon>Bradyrhizobium</taxon>
    </lineage>
</organism>
<dbReference type="Proteomes" id="UP000190675">
    <property type="component" value="Chromosome I"/>
</dbReference>
<protein>
    <submittedName>
        <fullName evidence="4">Response regulator receiver domain-containing protein</fullName>
    </submittedName>
</protein>